<accession>W2RQ67</accession>
<dbReference type="AlphaFoldDB" id="W2RQ67"/>
<dbReference type="PANTHER" id="PTHR11496">
    <property type="entry name" value="ALCOHOL DEHYDROGENASE"/>
    <property type="match status" value="1"/>
</dbReference>
<dbReference type="SUPFAM" id="SSF56796">
    <property type="entry name" value="Dehydroquinate synthase-like"/>
    <property type="match status" value="1"/>
</dbReference>
<feature type="domain" description="Alcohol dehydrogenase iron-type/glycerol dehydrogenase GldA" evidence="3">
    <location>
        <begin position="10"/>
        <end position="155"/>
    </location>
</feature>
<dbReference type="Pfam" id="PF00465">
    <property type="entry name" value="Fe-ADH"/>
    <property type="match status" value="1"/>
</dbReference>
<keyword evidence="1" id="KW-0560">Oxidoreductase</keyword>
<dbReference type="VEuPathDB" id="FungiDB:HMPREF1541_06475"/>
<dbReference type="InterPro" id="IPR056798">
    <property type="entry name" value="ADH_Fe_C"/>
</dbReference>
<dbReference type="GO" id="GO:0046872">
    <property type="term" value="F:metal ion binding"/>
    <property type="evidence" value="ECO:0007669"/>
    <property type="project" value="InterPro"/>
</dbReference>
<keyword evidence="6" id="KW-1185">Reference proteome</keyword>
<dbReference type="InterPro" id="IPR039697">
    <property type="entry name" value="Alcohol_dehydrogenase_Fe"/>
</dbReference>
<dbReference type="GO" id="GO:0005739">
    <property type="term" value="C:mitochondrion"/>
    <property type="evidence" value="ECO:0007669"/>
    <property type="project" value="TreeGrafter"/>
</dbReference>
<dbReference type="PANTHER" id="PTHR11496:SF105">
    <property type="entry name" value="REDUCTASE, PUTATIVE (AFU_ORTHOLOGUE AFUA_6G07090)-RELATED"/>
    <property type="match status" value="1"/>
</dbReference>
<keyword evidence="2" id="KW-0520">NAD</keyword>
<dbReference type="GO" id="GO:0018506">
    <property type="term" value="F:maleylacetate reductase activity"/>
    <property type="evidence" value="ECO:0007669"/>
    <property type="project" value="InterPro"/>
</dbReference>
<gene>
    <name evidence="5" type="ORF">HMPREF1541_06475</name>
</gene>
<reference evidence="5 6" key="1">
    <citation type="submission" date="2013-03" db="EMBL/GenBank/DDBJ databases">
        <title>The Genome Sequence of Phialophora europaea CBS 101466.</title>
        <authorList>
            <consortium name="The Broad Institute Genomics Platform"/>
            <person name="Cuomo C."/>
            <person name="de Hoog S."/>
            <person name="Gorbushina A."/>
            <person name="Walker B."/>
            <person name="Young S.K."/>
            <person name="Zeng Q."/>
            <person name="Gargeya S."/>
            <person name="Fitzgerald M."/>
            <person name="Haas B."/>
            <person name="Abouelleil A."/>
            <person name="Allen A.W."/>
            <person name="Alvarado L."/>
            <person name="Arachchi H.M."/>
            <person name="Berlin A.M."/>
            <person name="Chapman S.B."/>
            <person name="Gainer-Dewar J."/>
            <person name="Goldberg J."/>
            <person name="Griggs A."/>
            <person name="Gujja S."/>
            <person name="Hansen M."/>
            <person name="Howarth C."/>
            <person name="Imamovic A."/>
            <person name="Ireland A."/>
            <person name="Larimer J."/>
            <person name="McCowan C."/>
            <person name="Murphy C."/>
            <person name="Pearson M."/>
            <person name="Poon T.W."/>
            <person name="Priest M."/>
            <person name="Roberts A."/>
            <person name="Saif S."/>
            <person name="Shea T."/>
            <person name="Sisk P."/>
            <person name="Sykes S."/>
            <person name="Wortman J."/>
            <person name="Nusbaum C."/>
            <person name="Birren B."/>
        </authorList>
    </citation>
    <scope>NUCLEOTIDE SEQUENCE [LARGE SCALE GENOMIC DNA]</scope>
    <source>
        <strain evidence="5 6">CBS 101466</strain>
    </source>
</reference>
<dbReference type="GeneID" id="19973814"/>
<name>W2RQ67_CYPE1</name>
<dbReference type="OrthoDB" id="3360544at2759"/>
<evidence type="ECO:0000313" key="5">
    <source>
        <dbReference type="EMBL" id="ETN38440.1"/>
    </source>
</evidence>
<dbReference type="Proteomes" id="UP000030752">
    <property type="component" value="Unassembled WGS sequence"/>
</dbReference>
<proteinExistence type="predicted"/>
<dbReference type="Pfam" id="PF25137">
    <property type="entry name" value="ADH_Fe_C"/>
    <property type="match status" value="1"/>
</dbReference>
<dbReference type="InParanoid" id="W2RQ67"/>
<evidence type="ECO:0000259" key="4">
    <source>
        <dbReference type="Pfam" id="PF25137"/>
    </source>
</evidence>
<organism evidence="5 6">
    <name type="scientific">Cyphellophora europaea (strain CBS 101466)</name>
    <name type="common">Phialophora europaea</name>
    <dbReference type="NCBI Taxonomy" id="1220924"/>
    <lineage>
        <taxon>Eukaryota</taxon>
        <taxon>Fungi</taxon>
        <taxon>Dikarya</taxon>
        <taxon>Ascomycota</taxon>
        <taxon>Pezizomycotina</taxon>
        <taxon>Eurotiomycetes</taxon>
        <taxon>Chaetothyriomycetidae</taxon>
        <taxon>Chaetothyriales</taxon>
        <taxon>Cyphellophoraceae</taxon>
        <taxon>Cyphellophora</taxon>
    </lineage>
</organism>
<sequence length="360" mass="38382">MDPFEYNANPGRVVFGPGSIRQLPSEIRRLSLSKPLLLTTPQQISQGEDLAKILSDAGITHAGAYNNATMHTPSHITQEAMDFLQSRSADCVVSIGGGSTTGLGKAISVRTGLPHICIPTTYAGSEMTPILGETQDGKKTTRSDPKILPGTVIYDVDLTMTLPAGLSATSGVNAIAHAVEALYAKNKNPIITMMALEGTKALAESLPVIVEKPQDQKARERAQYGAWLCGVCLGSSAMALHHKLCHTLGGSFNLPHAETHTIVLPHALSYNAPAIPDAMEKLASVLPGSEGDATKGLNLLLEKLKVKRALKDFGMEESGIDKAAEIAVSNQYPNPRSVEKEPIRELIRRAWAGEPARADL</sequence>
<dbReference type="GO" id="GO:0004022">
    <property type="term" value="F:alcohol dehydrogenase (NAD+) activity"/>
    <property type="evidence" value="ECO:0007669"/>
    <property type="project" value="TreeGrafter"/>
</dbReference>
<evidence type="ECO:0000256" key="1">
    <source>
        <dbReference type="ARBA" id="ARBA00023002"/>
    </source>
</evidence>
<dbReference type="eggNOG" id="KOG3857">
    <property type="taxonomic scope" value="Eukaryota"/>
</dbReference>
<dbReference type="InterPro" id="IPR001670">
    <property type="entry name" value="ADH_Fe/GldA"/>
</dbReference>
<dbReference type="RefSeq" id="XP_008719029.1">
    <property type="nucleotide sequence ID" value="XM_008720807.1"/>
</dbReference>
<evidence type="ECO:0000256" key="2">
    <source>
        <dbReference type="ARBA" id="ARBA00023027"/>
    </source>
</evidence>
<dbReference type="HOGENOM" id="CLU_007207_0_1_1"/>
<dbReference type="Gene3D" id="1.20.1090.10">
    <property type="entry name" value="Dehydroquinate synthase-like - alpha domain"/>
    <property type="match status" value="1"/>
</dbReference>
<dbReference type="EMBL" id="KB822722">
    <property type="protein sequence ID" value="ETN38440.1"/>
    <property type="molecule type" value="Genomic_DNA"/>
</dbReference>
<dbReference type="Gene3D" id="3.40.50.1970">
    <property type="match status" value="1"/>
</dbReference>
<feature type="domain" description="Fe-containing alcohol dehydrogenase-like C-terminal" evidence="4">
    <location>
        <begin position="168"/>
        <end position="351"/>
    </location>
</feature>
<dbReference type="FunCoup" id="W2RQ67">
    <property type="interactions" value="529"/>
</dbReference>
<dbReference type="STRING" id="1220924.W2RQ67"/>
<evidence type="ECO:0000313" key="6">
    <source>
        <dbReference type="Proteomes" id="UP000030752"/>
    </source>
</evidence>
<protein>
    <submittedName>
        <fullName evidence="5">Uncharacterized protein</fullName>
    </submittedName>
</protein>
<dbReference type="CDD" id="cd08177">
    <property type="entry name" value="MAR"/>
    <property type="match status" value="1"/>
</dbReference>
<dbReference type="InterPro" id="IPR034786">
    <property type="entry name" value="MAR"/>
</dbReference>
<evidence type="ECO:0000259" key="3">
    <source>
        <dbReference type="Pfam" id="PF00465"/>
    </source>
</evidence>